<proteinExistence type="predicted"/>
<evidence type="ECO:0000259" key="6">
    <source>
        <dbReference type="PROSITE" id="PS50014"/>
    </source>
</evidence>
<evidence type="ECO:0000256" key="1">
    <source>
        <dbReference type="ARBA" id="ARBA00023015"/>
    </source>
</evidence>
<dbReference type="SMART" id="SM00297">
    <property type="entry name" value="BROMO"/>
    <property type="match status" value="1"/>
</dbReference>
<feature type="compositionally biased region" description="Basic and acidic residues" evidence="5">
    <location>
        <begin position="346"/>
        <end position="356"/>
    </location>
</feature>
<feature type="domain" description="Bromo" evidence="6">
    <location>
        <begin position="131"/>
        <end position="181"/>
    </location>
</feature>
<dbReference type="PROSITE" id="PS51525">
    <property type="entry name" value="NET"/>
    <property type="match status" value="1"/>
</dbReference>
<dbReference type="Gramene" id="AUR62006446-RA">
    <property type="protein sequence ID" value="AUR62006446-RA:cds"/>
    <property type="gene ID" value="AUR62006446"/>
</dbReference>
<organism evidence="8 9">
    <name type="scientific">Chenopodium quinoa</name>
    <name type="common">Quinoa</name>
    <dbReference type="NCBI Taxonomy" id="63459"/>
    <lineage>
        <taxon>Eukaryota</taxon>
        <taxon>Viridiplantae</taxon>
        <taxon>Streptophyta</taxon>
        <taxon>Embryophyta</taxon>
        <taxon>Tracheophyta</taxon>
        <taxon>Spermatophyta</taxon>
        <taxon>Magnoliopsida</taxon>
        <taxon>eudicotyledons</taxon>
        <taxon>Gunneridae</taxon>
        <taxon>Pentapetalae</taxon>
        <taxon>Caryophyllales</taxon>
        <taxon>Chenopodiaceae</taxon>
        <taxon>Chenopodioideae</taxon>
        <taxon>Atripliceae</taxon>
        <taxon>Chenopodium</taxon>
    </lineage>
</organism>
<dbReference type="Gene3D" id="1.20.1270.220">
    <property type="match status" value="1"/>
</dbReference>
<keyword evidence="2 4" id="KW-0103">Bromodomain</keyword>
<accession>A0A803L3K7</accession>
<evidence type="ECO:0000313" key="9">
    <source>
        <dbReference type="Proteomes" id="UP000596660"/>
    </source>
</evidence>
<dbReference type="PROSITE" id="PS50014">
    <property type="entry name" value="BROMODOMAIN_2"/>
    <property type="match status" value="1"/>
</dbReference>
<dbReference type="EnsemblPlants" id="AUR62006446-RA">
    <property type="protein sequence ID" value="AUR62006446-RA:cds"/>
    <property type="gene ID" value="AUR62006446"/>
</dbReference>
<evidence type="ECO:0000256" key="5">
    <source>
        <dbReference type="SAM" id="MobiDB-lite"/>
    </source>
</evidence>
<evidence type="ECO:0000256" key="2">
    <source>
        <dbReference type="ARBA" id="ARBA00023117"/>
    </source>
</evidence>
<sequence>MEPPATFKVPANVNVVQNDDQLKDFKNHVNQVSFQVDKLEQKINEIEQFYSSNSKKQIIDSRNNLPRDYKDRGRHVTTRLNHPDSKAKRMQDLIRQFGVILNQITQKKDVRSSLDSVDVNDLGLHDSSESVIGKPRDFNSIKKRMEAKGDNGYKHVREIYADVRWVLKNAMKCNDERSDAHVTAKTLLAKFEGKWLVLLPKIMQEEERTDEEAGLKQTYHAQMAKDLYKVDKRLNELRELMLQRCRRMSTMEKRELGRALTKLSADDLTKALEIVAQGNPSFQVTEEEVDLDIDAQSESTLRRLKYFVVERLKAKAEDEAKQLTNIGGDKNERGNGKTLVNKSKALKSDLKRKAENMDAPAKKKTKKVGSIL</sequence>
<keyword evidence="1" id="KW-0805">Transcription regulation</keyword>
<evidence type="ECO:0000256" key="3">
    <source>
        <dbReference type="ARBA" id="ARBA00023163"/>
    </source>
</evidence>
<dbReference type="Pfam" id="PF00439">
    <property type="entry name" value="Bromodomain"/>
    <property type="match status" value="1"/>
</dbReference>
<keyword evidence="9" id="KW-1185">Reference proteome</keyword>
<dbReference type="InterPro" id="IPR038336">
    <property type="entry name" value="NET_sf"/>
</dbReference>
<dbReference type="Proteomes" id="UP000596660">
    <property type="component" value="Unplaced"/>
</dbReference>
<keyword evidence="3" id="KW-0804">Transcription</keyword>
<dbReference type="Gene3D" id="1.20.920.10">
    <property type="entry name" value="Bromodomain-like"/>
    <property type="match status" value="1"/>
</dbReference>
<reference evidence="8" key="1">
    <citation type="journal article" date="2017" name="Nature">
        <title>The genome of Chenopodium quinoa.</title>
        <authorList>
            <person name="Jarvis D.E."/>
            <person name="Ho Y.S."/>
            <person name="Lightfoot D.J."/>
            <person name="Schmoeckel S.M."/>
            <person name="Li B."/>
            <person name="Borm T.J.A."/>
            <person name="Ohyanagi H."/>
            <person name="Mineta K."/>
            <person name="Michell C.T."/>
            <person name="Saber N."/>
            <person name="Kharbatia N.M."/>
            <person name="Rupper R.R."/>
            <person name="Sharp A.R."/>
            <person name="Dally N."/>
            <person name="Boughton B.A."/>
            <person name="Woo Y.H."/>
            <person name="Gao G."/>
            <person name="Schijlen E.G.W.M."/>
            <person name="Guo X."/>
            <person name="Momin A.A."/>
            <person name="Negrao S."/>
            <person name="Al-Babili S."/>
            <person name="Gehring C."/>
            <person name="Roessner U."/>
            <person name="Jung C."/>
            <person name="Murphy K."/>
            <person name="Arold S.T."/>
            <person name="Gojobori T."/>
            <person name="van der Linden C.G."/>
            <person name="van Loo E.N."/>
            <person name="Jellen E.N."/>
            <person name="Maughan P.J."/>
            <person name="Tester M."/>
        </authorList>
    </citation>
    <scope>NUCLEOTIDE SEQUENCE [LARGE SCALE GENOMIC DNA]</scope>
    <source>
        <strain evidence="8">cv. PI 614886</strain>
    </source>
</reference>
<dbReference type="PANTHER" id="PTHR45926">
    <property type="entry name" value="OSJNBA0053K19.4 PROTEIN"/>
    <property type="match status" value="1"/>
</dbReference>
<evidence type="ECO:0000256" key="4">
    <source>
        <dbReference type="PROSITE-ProRule" id="PRU00035"/>
    </source>
</evidence>
<feature type="compositionally biased region" description="Basic residues" evidence="5">
    <location>
        <begin position="362"/>
        <end position="372"/>
    </location>
</feature>
<dbReference type="InterPro" id="IPR001487">
    <property type="entry name" value="Bromodomain"/>
</dbReference>
<feature type="domain" description="NET" evidence="7">
    <location>
        <begin position="238"/>
        <end position="319"/>
    </location>
</feature>
<dbReference type="AlphaFoldDB" id="A0A803L3K7"/>
<dbReference type="InterPro" id="IPR036427">
    <property type="entry name" value="Bromodomain-like_sf"/>
</dbReference>
<feature type="region of interest" description="Disordered" evidence="5">
    <location>
        <begin position="325"/>
        <end position="372"/>
    </location>
</feature>
<evidence type="ECO:0000259" key="7">
    <source>
        <dbReference type="PROSITE" id="PS51525"/>
    </source>
</evidence>
<protein>
    <submittedName>
        <fullName evidence="8">Uncharacterized protein</fullName>
    </submittedName>
</protein>
<name>A0A803L3K7_CHEQI</name>
<dbReference type="Pfam" id="PF17035">
    <property type="entry name" value="BET"/>
    <property type="match status" value="1"/>
</dbReference>
<dbReference type="InterPro" id="IPR027353">
    <property type="entry name" value="NET_dom"/>
</dbReference>
<dbReference type="SUPFAM" id="SSF47370">
    <property type="entry name" value="Bromodomain"/>
    <property type="match status" value="1"/>
</dbReference>
<evidence type="ECO:0000313" key="8">
    <source>
        <dbReference type="EnsemblPlants" id="AUR62006446-RA:cds"/>
    </source>
</evidence>
<reference evidence="8" key="2">
    <citation type="submission" date="2021-03" db="UniProtKB">
        <authorList>
            <consortium name="EnsemblPlants"/>
        </authorList>
    </citation>
    <scope>IDENTIFICATION</scope>
</reference>